<protein>
    <submittedName>
        <fullName evidence="4">OmpA family protein</fullName>
    </submittedName>
</protein>
<dbReference type="PANTHER" id="PTHR30329:SF21">
    <property type="entry name" value="LIPOPROTEIN YIAD-RELATED"/>
    <property type="match status" value="1"/>
</dbReference>
<dbReference type="PROSITE" id="PS51123">
    <property type="entry name" value="OMPA_2"/>
    <property type="match status" value="1"/>
</dbReference>
<keyword evidence="5" id="KW-1185">Reference proteome</keyword>
<dbReference type="PANTHER" id="PTHR30329">
    <property type="entry name" value="STATOR ELEMENT OF FLAGELLAR MOTOR COMPLEX"/>
    <property type="match status" value="1"/>
</dbReference>
<gene>
    <name evidence="4" type="ORF">IC234_00845</name>
</gene>
<dbReference type="SUPFAM" id="SSF103088">
    <property type="entry name" value="OmpA-like"/>
    <property type="match status" value="1"/>
</dbReference>
<dbReference type="RefSeq" id="WP_190921942.1">
    <property type="nucleotide sequence ID" value="NZ_JACXAC010000001.1"/>
</dbReference>
<sequence length="321" mass="35705">MKSRVLFSQMMGRVGCWLALFAGFVGCHSARVVPAISSGQPSAGVQLPEKPLVRVQGHFYGPQDSLTVVPGVAVDFSCCGTDAAVQHWRDTTKVDGSYRVAMPAGRTYLVALSKDGENIETQEFPVPESATDSVVVKNFYLNYDGPENPERWWPNIYFAIRRFDLQPTSLTTMDSVIRRLNATPNSGLLVESHAEPFEVPGGEPDPERYLLRLGWRRAEAAYTHLLRKGISENRLVSFSYGAKRPAAPDDSPEHRQLNRRVEFKTVGLEFIPSKEEKLRLNGLSKTPAHLTKTPVSKNLKQASGRRAVPPKPVSYPSKSRR</sequence>
<comment type="caution">
    <text evidence="4">The sequence shown here is derived from an EMBL/GenBank/DDBJ whole genome shotgun (WGS) entry which is preliminary data.</text>
</comment>
<keyword evidence="1" id="KW-0472">Membrane</keyword>
<dbReference type="Proteomes" id="UP000606003">
    <property type="component" value="Unassembled WGS sequence"/>
</dbReference>
<evidence type="ECO:0000313" key="5">
    <source>
        <dbReference type="Proteomes" id="UP000606003"/>
    </source>
</evidence>
<feature type="domain" description="OmpA-like" evidence="3">
    <location>
        <begin position="145"/>
        <end position="269"/>
    </location>
</feature>
<evidence type="ECO:0000313" key="4">
    <source>
        <dbReference type="EMBL" id="MBD2720658.1"/>
    </source>
</evidence>
<proteinExistence type="predicted"/>
<dbReference type="PROSITE" id="PS51257">
    <property type="entry name" value="PROKAR_LIPOPROTEIN"/>
    <property type="match status" value="1"/>
</dbReference>
<feature type="region of interest" description="Disordered" evidence="2">
    <location>
        <begin position="280"/>
        <end position="321"/>
    </location>
</feature>
<dbReference type="CDD" id="cd07185">
    <property type="entry name" value="OmpA_C-like"/>
    <property type="match status" value="1"/>
</dbReference>
<dbReference type="EMBL" id="JACXAC010000001">
    <property type="protein sequence ID" value="MBD2720658.1"/>
    <property type="molecule type" value="Genomic_DNA"/>
</dbReference>
<dbReference type="InterPro" id="IPR050330">
    <property type="entry name" value="Bact_OuterMem_StrucFunc"/>
</dbReference>
<accession>A0ABR8JP36</accession>
<dbReference type="InterPro" id="IPR036737">
    <property type="entry name" value="OmpA-like_sf"/>
</dbReference>
<name>A0ABR8JP36_9BACT</name>
<dbReference type="Gene3D" id="3.30.1330.60">
    <property type="entry name" value="OmpA-like domain"/>
    <property type="match status" value="1"/>
</dbReference>
<reference evidence="4 5" key="1">
    <citation type="submission" date="2020-09" db="EMBL/GenBank/DDBJ databases">
        <authorList>
            <person name="Kim M.K."/>
        </authorList>
    </citation>
    <scope>NUCLEOTIDE SEQUENCE [LARGE SCALE GENOMIC DNA]</scope>
    <source>
        <strain evidence="4 5">BT189</strain>
    </source>
</reference>
<dbReference type="InterPro" id="IPR006665">
    <property type="entry name" value="OmpA-like"/>
</dbReference>
<evidence type="ECO:0000256" key="1">
    <source>
        <dbReference type="PROSITE-ProRule" id="PRU00473"/>
    </source>
</evidence>
<organism evidence="4 5">
    <name type="scientific">Hymenobacter armeniacus</name>
    <dbReference type="NCBI Taxonomy" id="2771358"/>
    <lineage>
        <taxon>Bacteria</taxon>
        <taxon>Pseudomonadati</taxon>
        <taxon>Bacteroidota</taxon>
        <taxon>Cytophagia</taxon>
        <taxon>Cytophagales</taxon>
        <taxon>Hymenobacteraceae</taxon>
        <taxon>Hymenobacter</taxon>
    </lineage>
</organism>
<dbReference type="Pfam" id="PF00691">
    <property type="entry name" value="OmpA"/>
    <property type="match status" value="1"/>
</dbReference>
<evidence type="ECO:0000259" key="3">
    <source>
        <dbReference type="PROSITE" id="PS51123"/>
    </source>
</evidence>
<evidence type="ECO:0000256" key="2">
    <source>
        <dbReference type="SAM" id="MobiDB-lite"/>
    </source>
</evidence>